<evidence type="ECO:0008006" key="4">
    <source>
        <dbReference type="Google" id="ProtNLM"/>
    </source>
</evidence>
<sequence length="406" mass="43180">MNLIAYSDSESDGEAPAAAPAPKPAPKTFQKVVDRSNPGRIKLNLPGATAAAIDKDDIESEAPPAKKARIGGGGGLGGFNSMLPAPKKANVKAPAASATPGSRGLGKGLGANVNLRTGAEPAFKREQKLELEEYDEQGNVIKKEPMKKEDFRAMFNLPAPKSEQKASPRPESPAPTPQITEHVPAQKPAAPRFVPMSVGKGKKKKPTARPVAAPTYDNAPTPASVADAQPAKKPKVSLFGVSQEADAPANETSSGAYQPMMYGFDGDEDEDDAPGVDQAFGAHPSHQPAQYAPTPAAPDDLTNIASELNLSEAERRQLFGKKGRNAPDFSSARIVEFNTDTEYAHNEQLRQQGEQVQHNPLKSISGTGKNSLRSLVNVATTQKDALEEHFASSHRNKKEAGNRYGW</sequence>
<dbReference type="GO" id="GO:0005634">
    <property type="term" value="C:nucleus"/>
    <property type="evidence" value="ECO:0007669"/>
    <property type="project" value="TreeGrafter"/>
</dbReference>
<protein>
    <recommendedName>
        <fullName evidence="4">Mitotic checkpoint regulator, MAD2B-interacting-domain-containing protein</fullName>
    </recommendedName>
</protein>
<dbReference type="Proteomes" id="UP000193240">
    <property type="component" value="Unassembled WGS sequence"/>
</dbReference>
<reference evidence="2 3" key="1">
    <citation type="journal article" date="2017" name="Genome Announc.">
        <title>Genome sequence of the saprophytic ascomycete Epicoccum nigrum ICMP 19927 strain isolated from New Zealand.</title>
        <authorList>
            <person name="Fokin M."/>
            <person name="Fleetwood D."/>
            <person name="Weir B.S."/>
            <person name="Villas-Boas S.G."/>
        </authorList>
    </citation>
    <scope>NUCLEOTIDE SEQUENCE [LARGE SCALE GENOMIC DNA]</scope>
    <source>
        <strain evidence="2 3">ICMP 19927</strain>
    </source>
</reference>
<evidence type="ECO:0000256" key="1">
    <source>
        <dbReference type="SAM" id="MobiDB-lite"/>
    </source>
</evidence>
<dbReference type="PANTHER" id="PTHR13621">
    <property type="entry name" value="PROLINE-RICH PROTEIN PRCC"/>
    <property type="match status" value="1"/>
</dbReference>
<feature type="region of interest" description="Disordered" evidence="1">
    <location>
        <begin position="157"/>
        <end position="301"/>
    </location>
</feature>
<feature type="region of interest" description="Disordered" evidence="1">
    <location>
        <begin position="386"/>
        <end position="406"/>
    </location>
</feature>
<organism evidence="2 3">
    <name type="scientific">Epicoccum nigrum</name>
    <name type="common">Soil fungus</name>
    <name type="synonym">Epicoccum purpurascens</name>
    <dbReference type="NCBI Taxonomy" id="105696"/>
    <lineage>
        <taxon>Eukaryota</taxon>
        <taxon>Fungi</taxon>
        <taxon>Dikarya</taxon>
        <taxon>Ascomycota</taxon>
        <taxon>Pezizomycotina</taxon>
        <taxon>Dothideomycetes</taxon>
        <taxon>Pleosporomycetidae</taxon>
        <taxon>Pleosporales</taxon>
        <taxon>Pleosporineae</taxon>
        <taxon>Didymellaceae</taxon>
        <taxon>Epicoccum</taxon>
    </lineage>
</organism>
<dbReference type="Pfam" id="PF10253">
    <property type="entry name" value="PRCC"/>
    <property type="match status" value="1"/>
</dbReference>
<proteinExistence type="predicted"/>
<dbReference type="STRING" id="105696.A0A1Y2LWR3"/>
<dbReference type="OMA" id="KPLMFRP"/>
<name>A0A1Y2LWR3_EPING</name>
<dbReference type="PANTHER" id="PTHR13621:SF2">
    <property type="entry name" value="PROLINE-RICH PROTEIN PRCC"/>
    <property type="match status" value="1"/>
</dbReference>
<feature type="region of interest" description="Disordered" evidence="1">
    <location>
        <begin position="1"/>
        <end position="31"/>
    </location>
</feature>
<dbReference type="InParanoid" id="A0A1Y2LWR3"/>
<evidence type="ECO:0000313" key="3">
    <source>
        <dbReference type="Proteomes" id="UP000193240"/>
    </source>
</evidence>
<dbReference type="AlphaFoldDB" id="A0A1Y2LWR3"/>
<dbReference type="EMBL" id="KZ107846">
    <property type="protein sequence ID" value="OSS48335.1"/>
    <property type="molecule type" value="Genomic_DNA"/>
</dbReference>
<feature type="region of interest" description="Disordered" evidence="1">
    <location>
        <begin position="346"/>
        <end position="373"/>
    </location>
</feature>
<feature type="compositionally biased region" description="Acidic residues" evidence="1">
    <location>
        <begin position="265"/>
        <end position="274"/>
    </location>
</feature>
<keyword evidence="3" id="KW-1185">Reference proteome</keyword>
<feature type="compositionally biased region" description="Polar residues" evidence="1">
    <location>
        <begin position="349"/>
        <end position="373"/>
    </location>
</feature>
<feature type="compositionally biased region" description="Low complexity" evidence="1">
    <location>
        <begin position="287"/>
        <end position="298"/>
    </location>
</feature>
<accession>A0A1Y2LWR3</accession>
<evidence type="ECO:0000313" key="2">
    <source>
        <dbReference type="EMBL" id="OSS48335.1"/>
    </source>
</evidence>
<dbReference type="InterPro" id="IPR018800">
    <property type="entry name" value="PRCC"/>
</dbReference>
<feature type="compositionally biased region" description="Low complexity" evidence="1">
    <location>
        <begin position="84"/>
        <end position="98"/>
    </location>
</feature>
<feature type="region of interest" description="Disordered" evidence="1">
    <location>
        <begin position="53"/>
        <end position="113"/>
    </location>
</feature>
<gene>
    <name evidence="2" type="ORF">B5807_07766</name>
</gene>